<feature type="transmembrane region" description="Helical" evidence="8">
    <location>
        <begin position="12"/>
        <end position="37"/>
    </location>
</feature>
<organism evidence="10 11">
    <name type="scientific">Devosia algicola</name>
    <dbReference type="NCBI Taxonomy" id="3026418"/>
    <lineage>
        <taxon>Bacteria</taxon>
        <taxon>Pseudomonadati</taxon>
        <taxon>Pseudomonadota</taxon>
        <taxon>Alphaproteobacteria</taxon>
        <taxon>Hyphomicrobiales</taxon>
        <taxon>Devosiaceae</taxon>
        <taxon>Devosia</taxon>
    </lineage>
</organism>
<dbReference type="SUPFAM" id="SSF161098">
    <property type="entry name" value="MetI-like"/>
    <property type="match status" value="1"/>
</dbReference>
<protein>
    <submittedName>
        <fullName evidence="10">Sugar ABC transporter permease</fullName>
    </submittedName>
</protein>
<dbReference type="Gene3D" id="1.10.3720.10">
    <property type="entry name" value="MetI-like"/>
    <property type="match status" value="1"/>
</dbReference>
<evidence type="ECO:0000256" key="7">
    <source>
        <dbReference type="ARBA" id="ARBA00023136"/>
    </source>
</evidence>
<dbReference type="PANTHER" id="PTHR43227:SF8">
    <property type="entry name" value="DIACETYLCHITOBIOSE UPTAKE SYSTEM PERMEASE PROTEIN DASB"/>
    <property type="match status" value="1"/>
</dbReference>
<keyword evidence="7 8" id="KW-0472">Membrane</keyword>
<sequence length="203" mass="22459">MEFYRAVLFMPVIISLVSTGFIWTLMLSSNIGFINPVLKDLGLGFLARNWLSDPTTALPTVIAVTAWNSVGWAIVIYLSGLQNVPEELKQAAHIDGANGWQTFWRVVFPQLSPSFTALTVLTFIGTFKTFDLVYVLTGPLGSPNYRTDVVGTLIYRTAFGGSGNYTDDISMSFAIALALVVFAFMTFIAWALIKILRRQEIQS</sequence>
<evidence type="ECO:0000256" key="8">
    <source>
        <dbReference type="RuleBase" id="RU363032"/>
    </source>
</evidence>
<keyword evidence="5 8" id="KW-0812">Transmembrane</keyword>
<dbReference type="InterPro" id="IPR000515">
    <property type="entry name" value="MetI-like"/>
</dbReference>
<evidence type="ECO:0000256" key="6">
    <source>
        <dbReference type="ARBA" id="ARBA00022989"/>
    </source>
</evidence>
<name>A0ABY7YMW1_9HYPH</name>
<dbReference type="RefSeq" id="WP_282219056.1">
    <property type="nucleotide sequence ID" value="NZ_CP118246.1"/>
</dbReference>
<dbReference type="PROSITE" id="PS50928">
    <property type="entry name" value="ABC_TM1"/>
    <property type="match status" value="1"/>
</dbReference>
<keyword evidence="11" id="KW-1185">Reference proteome</keyword>
<dbReference type="InterPro" id="IPR050809">
    <property type="entry name" value="UgpAE/MalFG_permease"/>
</dbReference>
<evidence type="ECO:0000256" key="5">
    <source>
        <dbReference type="ARBA" id="ARBA00022692"/>
    </source>
</evidence>
<comment type="similarity">
    <text evidence="2 8">Belongs to the binding-protein-dependent transport system permease family.</text>
</comment>
<dbReference type="PANTHER" id="PTHR43227">
    <property type="entry name" value="BLL4140 PROTEIN"/>
    <property type="match status" value="1"/>
</dbReference>
<dbReference type="EMBL" id="CP118246">
    <property type="protein sequence ID" value="WDR02654.1"/>
    <property type="molecule type" value="Genomic_DNA"/>
</dbReference>
<evidence type="ECO:0000313" key="10">
    <source>
        <dbReference type="EMBL" id="WDR02654.1"/>
    </source>
</evidence>
<gene>
    <name evidence="10" type="ORF">PSQ19_19120</name>
</gene>
<evidence type="ECO:0000256" key="4">
    <source>
        <dbReference type="ARBA" id="ARBA00022475"/>
    </source>
</evidence>
<feature type="transmembrane region" description="Helical" evidence="8">
    <location>
        <begin position="169"/>
        <end position="193"/>
    </location>
</feature>
<evidence type="ECO:0000256" key="1">
    <source>
        <dbReference type="ARBA" id="ARBA00004651"/>
    </source>
</evidence>
<dbReference type="Proteomes" id="UP001220530">
    <property type="component" value="Chromosome"/>
</dbReference>
<evidence type="ECO:0000256" key="3">
    <source>
        <dbReference type="ARBA" id="ARBA00022448"/>
    </source>
</evidence>
<keyword evidence="6 8" id="KW-1133">Transmembrane helix</keyword>
<dbReference type="CDD" id="cd06261">
    <property type="entry name" value="TM_PBP2"/>
    <property type="match status" value="1"/>
</dbReference>
<accession>A0ABY7YMW1</accession>
<keyword evidence="3 8" id="KW-0813">Transport</keyword>
<reference evidence="10 11" key="1">
    <citation type="submission" date="2023-02" db="EMBL/GenBank/DDBJ databases">
        <title>Devosia algicola sp. nov., isolated from the phycosphere of marine algae.</title>
        <authorList>
            <person name="Kim J.M."/>
            <person name="Lee J.K."/>
            <person name="Choi B.J."/>
            <person name="Bayburt H."/>
            <person name="Jeon C.O."/>
        </authorList>
    </citation>
    <scope>NUCLEOTIDE SEQUENCE [LARGE SCALE GENOMIC DNA]</scope>
    <source>
        <strain evidence="10 11">G20-9</strain>
    </source>
</reference>
<dbReference type="Pfam" id="PF00528">
    <property type="entry name" value="BPD_transp_1"/>
    <property type="match status" value="1"/>
</dbReference>
<keyword evidence="4" id="KW-1003">Cell membrane</keyword>
<evidence type="ECO:0000313" key="11">
    <source>
        <dbReference type="Proteomes" id="UP001220530"/>
    </source>
</evidence>
<feature type="domain" description="ABC transmembrane type-1" evidence="9">
    <location>
        <begin position="1"/>
        <end position="190"/>
    </location>
</feature>
<proteinExistence type="inferred from homology"/>
<dbReference type="InterPro" id="IPR035906">
    <property type="entry name" value="MetI-like_sf"/>
</dbReference>
<evidence type="ECO:0000256" key="2">
    <source>
        <dbReference type="ARBA" id="ARBA00009306"/>
    </source>
</evidence>
<comment type="subcellular location">
    <subcellularLocation>
        <location evidence="1 8">Cell membrane</location>
        <topology evidence="1 8">Multi-pass membrane protein</topology>
    </subcellularLocation>
</comment>
<evidence type="ECO:0000259" key="9">
    <source>
        <dbReference type="PROSITE" id="PS50928"/>
    </source>
</evidence>
<feature type="transmembrane region" description="Helical" evidence="8">
    <location>
        <begin position="57"/>
        <end position="79"/>
    </location>
</feature>